<evidence type="ECO:0000256" key="5">
    <source>
        <dbReference type="PROSITE-ProRule" id="PRU00339"/>
    </source>
</evidence>
<dbReference type="PANTHER" id="PTHR12558:SF13">
    <property type="entry name" value="CELL DIVISION CYCLE PROTEIN 27 HOMOLOG"/>
    <property type="match status" value="1"/>
</dbReference>
<dbReference type="PROSITE" id="PS50005">
    <property type="entry name" value="TPR"/>
    <property type="match status" value="2"/>
</dbReference>
<accession>B7QD41</accession>
<evidence type="ECO:0000256" key="4">
    <source>
        <dbReference type="ARBA" id="ARBA00039307"/>
    </source>
</evidence>
<evidence type="ECO:0000313" key="9">
    <source>
        <dbReference type="Proteomes" id="UP000001555"/>
    </source>
</evidence>
<evidence type="ECO:0000256" key="2">
    <source>
        <dbReference type="ARBA" id="ARBA00022803"/>
    </source>
</evidence>
<reference evidence="7 9" key="1">
    <citation type="submission" date="2008-03" db="EMBL/GenBank/DDBJ databases">
        <title>Annotation of Ixodes scapularis.</title>
        <authorList>
            <consortium name="Ixodes scapularis Genome Project Consortium"/>
            <person name="Caler E."/>
            <person name="Hannick L.I."/>
            <person name="Bidwell S."/>
            <person name="Joardar V."/>
            <person name="Thiagarajan M."/>
            <person name="Amedeo P."/>
            <person name="Galinsky K.J."/>
            <person name="Schobel S."/>
            <person name="Inman J."/>
            <person name="Hostetler J."/>
            <person name="Miller J."/>
            <person name="Hammond M."/>
            <person name="Megy K."/>
            <person name="Lawson D."/>
            <person name="Kodira C."/>
            <person name="Sutton G."/>
            <person name="Meyer J."/>
            <person name="Hill C.A."/>
            <person name="Birren B."/>
            <person name="Nene V."/>
            <person name="Collins F."/>
            <person name="Alarcon-Chaidez F."/>
            <person name="Wikel S."/>
            <person name="Strausberg R."/>
        </authorList>
    </citation>
    <scope>NUCLEOTIDE SEQUENCE [LARGE SCALE GENOMIC DNA]</scope>
    <source>
        <strain evidence="9">Wikel</strain>
        <strain evidence="7">Wikel colony</strain>
    </source>
</reference>
<evidence type="ECO:0000313" key="7">
    <source>
        <dbReference type="EMBL" id="EEC16763.1"/>
    </source>
</evidence>
<evidence type="ECO:0000256" key="1">
    <source>
        <dbReference type="ARBA" id="ARBA00022737"/>
    </source>
</evidence>
<dbReference type="Proteomes" id="UP000001555">
    <property type="component" value="Unassembled WGS sequence"/>
</dbReference>
<name>B7QD41_IXOSC</name>
<dbReference type="HOGENOM" id="CLU_1009294_0_0_1"/>
<dbReference type="EMBL" id="ABJB010702838">
    <property type="status" value="NOT_ANNOTATED_CDS"/>
    <property type="molecule type" value="Genomic_DNA"/>
</dbReference>
<keyword evidence="1" id="KW-0677">Repeat</keyword>
<reference evidence="8" key="2">
    <citation type="submission" date="2020-05" db="UniProtKB">
        <authorList>
            <consortium name="EnsemblMetazoa"/>
        </authorList>
    </citation>
    <scope>IDENTIFICATION</scope>
    <source>
        <strain evidence="8">wikel</strain>
    </source>
</reference>
<dbReference type="SUPFAM" id="SSF48452">
    <property type="entry name" value="TPR-like"/>
    <property type="match status" value="2"/>
</dbReference>
<gene>
    <name evidence="7" type="ORF">IscW_ISCW012709</name>
</gene>
<dbReference type="VEuPathDB" id="VectorBase:ISCP_015276"/>
<dbReference type="EMBL" id="ABJB010753507">
    <property type="status" value="NOT_ANNOTATED_CDS"/>
    <property type="molecule type" value="Genomic_DNA"/>
</dbReference>
<dbReference type="InterPro" id="IPR019734">
    <property type="entry name" value="TPR_rpt"/>
</dbReference>
<dbReference type="EnsemblMetazoa" id="ISCW012709-RA">
    <property type="protein sequence ID" value="ISCW012709-PA"/>
    <property type="gene ID" value="ISCW012709"/>
</dbReference>
<dbReference type="VEuPathDB" id="VectorBase:ISCI012709"/>
<dbReference type="STRING" id="6945.B7QD41"/>
<proteinExistence type="inferred from homology"/>
<keyword evidence="9" id="KW-1185">Reference proteome</keyword>
<sequence>MATRVALEGLMELLQDLGRAQLYLGQYRVKQAIETLQDLPPHQYSTGWVLAALGRAYFELGEYDKAVRVFEELRTLEPYRLKGLEYYSTSLWHLQREVHLSTLAQELMDLDKNAATTCAVAGNCFSLQREHETAVKFLQRAVQVQHALKKTEMSLTTLNSAMTMEPRNPLCKFHRASIFFSLDRYQEALKELDELKQMVPKESLVYFLCGKVHKKLGNTHLALMNFSWAMDLDPKGANNQIKESIDKRGSPEDEDNDASLLSPSAATPHNLRAELV</sequence>
<feature type="repeat" description="TPR" evidence="5">
    <location>
        <begin position="47"/>
        <end position="80"/>
    </location>
</feature>
<dbReference type="PANTHER" id="PTHR12558">
    <property type="entry name" value="CELL DIVISION CYCLE 16,23,27"/>
    <property type="match status" value="1"/>
</dbReference>
<dbReference type="AlphaFoldDB" id="B7QD41"/>
<dbReference type="VEuPathDB" id="VectorBase:ISCW012709"/>
<evidence type="ECO:0000256" key="6">
    <source>
        <dbReference type="SAM" id="MobiDB-lite"/>
    </source>
</evidence>
<feature type="repeat" description="TPR" evidence="5">
    <location>
        <begin position="203"/>
        <end position="236"/>
    </location>
</feature>
<keyword evidence="2 5" id="KW-0802">TPR repeat</keyword>
<dbReference type="PaxDb" id="6945-B7QD41"/>
<feature type="region of interest" description="Disordered" evidence="6">
    <location>
        <begin position="245"/>
        <end position="276"/>
    </location>
</feature>
<dbReference type="InterPro" id="IPR013105">
    <property type="entry name" value="TPR_2"/>
</dbReference>
<dbReference type="GO" id="GO:0051301">
    <property type="term" value="P:cell division"/>
    <property type="evidence" value="ECO:0007669"/>
    <property type="project" value="UniProtKB-KW"/>
</dbReference>
<dbReference type="OrthoDB" id="329563at2759"/>
<keyword evidence="7" id="KW-0131">Cell cycle</keyword>
<dbReference type="InterPro" id="IPR011990">
    <property type="entry name" value="TPR-like_helical_dom_sf"/>
</dbReference>
<dbReference type="EMBL" id="ABJB010045929">
    <property type="status" value="NOT_ANNOTATED_CDS"/>
    <property type="molecule type" value="Genomic_DNA"/>
</dbReference>
<protein>
    <recommendedName>
        <fullName evidence="4">Cell division cycle protein 27 homolog</fullName>
    </recommendedName>
</protein>
<comment type="similarity">
    <text evidence="3">Belongs to the APC3/CDC27 family.</text>
</comment>
<dbReference type="Gene3D" id="1.25.40.10">
    <property type="entry name" value="Tetratricopeptide repeat domain"/>
    <property type="match status" value="3"/>
</dbReference>
<evidence type="ECO:0000256" key="3">
    <source>
        <dbReference type="ARBA" id="ARBA00038210"/>
    </source>
</evidence>
<dbReference type="InParanoid" id="B7QD41"/>
<dbReference type="EMBL" id="ABJB010133805">
    <property type="status" value="NOT_ANNOTATED_CDS"/>
    <property type="molecule type" value="Genomic_DNA"/>
</dbReference>
<dbReference type="EMBL" id="ABJB010613868">
    <property type="status" value="NOT_ANNOTATED_CDS"/>
    <property type="molecule type" value="Genomic_DNA"/>
</dbReference>
<organism>
    <name type="scientific">Ixodes scapularis</name>
    <name type="common">Black-legged tick</name>
    <name type="synonym">Deer tick</name>
    <dbReference type="NCBI Taxonomy" id="6945"/>
    <lineage>
        <taxon>Eukaryota</taxon>
        <taxon>Metazoa</taxon>
        <taxon>Ecdysozoa</taxon>
        <taxon>Arthropoda</taxon>
        <taxon>Chelicerata</taxon>
        <taxon>Arachnida</taxon>
        <taxon>Acari</taxon>
        <taxon>Parasitiformes</taxon>
        <taxon>Ixodida</taxon>
        <taxon>Ixodoidea</taxon>
        <taxon>Ixodidae</taxon>
        <taxon>Ixodinae</taxon>
        <taxon>Ixodes</taxon>
    </lineage>
</organism>
<dbReference type="EMBL" id="DS911161">
    <property type="protein sequence ID" value="EEC16763.1"/>
    <property type="molecule type" value="Genomic_DNA"/>
</dbReference>
<dbReference type="SMART" id="SM00028">
    <property type="entry name" value="TPR"/>
    <property type="match status" value="4"/>
</dbReference>
<evidence type="ECO:0000313" key="8">
    <source>
        <dbReference type="EnsemblMetazoa" id="ISCW012709-PA"/>
    </source>
</evidence>
<dbReference type="Pfam" id="PF07719">
    <property type="entry name" value="TPR_2"/>
    <property type="match status" value="1"/>
</dbReference>
<keyword evidence="7" id="KW-0132">Cell division</keyword>